<gene>
    <name evidence="1" type="ORF">H5410_046151</name>
</gene>
<evidence type="ECO:0000313" key="1">
    <source>
        <dbReference type="EMBL" id="KAG5585717.1"/>
    </source>
</evidence>
<comment type="caution">
    <text evidence="1">The sequence shown here is derived from an EMBL/GenBank/DDBJ whole genome shotgun (WGS) entry which is preliminary data.</text>
</comment>
<proteinExistence type="predicted"/>
<name>A0A9J5XDK5_SOLCO</name>
<accession>A0A9J5XDK5</accession>
<evidence type="ECO:0000313" key="2">
    <source>
        <dbReference type="Proteomes" id="UP000824120"/>
    </source>
</evidence>
<reference evidence="1 2" key="1">
    <citation type="submission" date="2020-09" db="EMBL/GenBank/DDBJ databases">
        <title>De no assembly of potato wild relative species, Solanum commersonii.</title>
        <authorList>
            <person name="Cho K."/>
        </authorList>
    </citation>
    <scope>NUCLEOTIDE SEQUENCE [LARGE SCALE GENOMIC DNA]</scope>
    <source>
        <strain evidence="1">LZ3.2</strain>
        <tissue evidence="1">Leaf</tissue>
    </source>
</reference>
<organism evidence="1 2">
    <name type="scientific">Solanum commersonii</name>
    <name type="common">Commerson's wild potato</name>
    <name type="synonym">Commerson's nightshade</name>
    <dbReference type="NCBI Taxonomy" id="4109"/>
    <lineage>
        <taxon>Eukaryota</taxon>
        <taxon>Viridiplantae</taxon>
        <taxon>Streptophyta</taxon>
        <taxon>Embryophyta</taxon>
        <taxon>Tracheophyta</taxon>
        <taxon>Spermatophyta</taxon>
        <taxon>Magnoliopsida</taxon>
        <taxon>eudicotyledons</taxon>
        <taxon>Gunneridae</taxon>
        <taxon>Pentapetalae</taxon>
        <taxon>asterids</taxon>
        <taxon>lamiids</taxon>
        <taxon>Solanales</taxon>
        <taxon>Solanaceae</taxon>
        <taxon>Solanoideae</taxon>
        <taxon>Solaneae</taxon>
        <taxon>Solanum</taxon>
    </lineage>
</organism>
<protein>
    <submittedName>
        <fullName evidence="1">Uncharacterized protein</fullName>
    </submittedName>
</protein>
<dbReference type="Proteomes" id="UP000824120">
    <property type="component" value="Chromosome 9"/>
</dbReference>
<sequence length="73" mass="7973">MVVTKPSVKHLHRNVGCCPVVGRWFGLEVSVAFQFLCESSYNMYAVILPLSSSARSCFGNEIVTNCDASLDMG</sequence>
<dbReference type="EMBL" id="JACXVP010000009">
    <property type="protein sequence ID" value="KAG5585717.1"/>
    <property type="molecule type" value="Genomic_DNA"/>
</dbReference>
<dbReference type="AlphaFoldDB" id="A0A9J5XDK5"/>
<keyword evidence="2" id="KW-1185">Reference proteome</keyword>